<accession>A0ABD2CE79</accession>
<reference evidence="2 3" key="1">
    <citation type="journal article" date="2024" name="Ann. Entomol. Soc. Am.">
        <title>Genomic analyses of the southern and eastern yellowjacket wasps (Hymenoptera: Vespidae) reveal evolutionary signatures of social life.</title>
        <authorList>
            <person name="Catto M.A."/>
            <person name="Caine P.B."/>
            <person name="Orr S.E."/>
            <person name="Hunt B.G."/>
            <person name="Goodisman M.A.D."/>
        </authorList>
    </citation>
    <scope>NUCLEOTIDE SEQUENCE [LARGE SCALE GENOMIC DNA]</scope>
    <source>
        <strain evidence="2">232</strain>
        <tissue evidence="2">Head and thorax</tissue>
    </source>
</reference>
<dbReference type="Proteomes" id="UP001607303">
    <property type="component" value="Unassembled WGS sequence"/>
</dbReference>
<evidence type="ECO:0000313" key="2">
    <source>
        <dbReference type="EMBL" id="KAL2743376.1"/>
    </source>
</evidence>
<evidence type="ECO:0000313" key="3">
    <source>
        <dbReference type="Proteomes" id="UP001607303"/>
    </source>
</evidence>
<evidence type="ECO:0000256" key="1">
    <source>
        <dbReference type="SAM" id="MobiDB-lite"/>
    </source>
</evidence>
<protein>
    <submittedName>
        <fullName evidence="2">Uncharacterized protein</fullName>
    </submittedName>
</protein>
<gene>
    <name evidence="2" type="ORF">V1477_008865</name>
</gene>
<name>A0ABD2CE79_VESMC</name>
<dbReference type="AlphaFoldDB" id="A0ABD2CE79"/>
<comment type="caution">
    <text evidence="2">The sequence shown here is derived from an EMBL/GenBank/DDBJ whole genome shotgun (WGS) entry which is preliminary data.</text>
</comment>
<organism evidence="2 3">
    <name type="scientific">Vespula maculifrons</name>
    <name type="common">Eastern yellow jacket</name>
    <name type="synonym">Wasp</name>
    <dbReference type="NCBI Taxonomy" id="7453"/>
    <lineage>
        <taxon>Eukaryota</taxon>
        <taxon>Metazoa</taxon>
        <taxon>Ecdysozoa</taxon>
        <taxon>Arthropoda</taxon>
        <taxon>Hexapoda</taxon>
        <taxon>Insecta</taxon>
        <taxon>Pterygota</taxon>
        <taxon>Neoptera</taxon>
        <taxon>Endopterygota</taxon>
        <taxon>Hymenoptera</taxon>
        <taxon>Apocrita</taxon>
        <taxon>Aculeata</taxon>
        <taxon>Vespoidea</taxon>
        <taxon>Vespidae</taxon>
        <taxon>Vespinae</taxon>
        <taxon>Vespula</taxon>
    </lineage>
</organism>
<feature type="compositionally biased region" description="Acidic residues" evidence="1">
    <location>
        <begin position="7"/>
        <end position="17"/>
    </location>
</feature>
<sequence length="61" mass="7335">MSTNVYVEEEDEDEEEVEKEKEKKKKEKTENIPEDGIEFKITKLFPINWRLEDNTIGPTQY</sequence>
<proteinExistence type="predicted"/>
<keyword evidence="3" id="KW-1185">Reference proteome</keyword>
<feature type="region of interest" description="Disordered" evidence="1">
    <location>
        <begin position="1"/>
        <end position="30"/>
    </location>
</feature>
<dbReference type="EMBL" id="JAYRBN010000056">
    <property type="protein sequence ID" value="KAL2743376.1"/>
    <property type="molecule type" value="Genomic_DNA"/>
</dbReference>